<dbReference type="Gene3D" id="2.60.40.2310">
    <property type="match status" value="1"/>
</dbReference>
<name>A0AA88VX07_9ASTE</name>
<dbReference type="GO" id="GO:0008270">
    <property type="term" value="F:zinc ion binding"/>
    <property type="evidence" value="ECO:0007669"/>
    <property type="project" value="UniProtKB-KW"/>
</dbReference>
<dbReference type="PROSITE" id="PS51038">
    <property type="entry name" value="BAH"/>
    <property type="match status" value="1"/>
</dbReference>
<organism evidence="17 18">
    <name type="scientific">Escallonia herrerae</name>
    <dbReference type="NCBI Taxonomy" id="1293975"/>
    <lineage>
        <taxon>Eukaryota</taxon>
        <taxon>Viridiplantae</taxon>
        <taxon>Streptophyta</taxon>
        <taxon>Embryophyta</taxon>
        <taxon>Tracheophyta</taxon>
        <taxon>Spermatophyta</taxon>
        <taxon>Magnoliopsida</taxon>
        <taxon>eudicotyledons</taxon>
        <taxon>Gunneridae</taxon>
        <taxon>Pentapetalae</taxon>
        <taxon>asterids</taxon>
        <taxon>campanulids</taxon>
        <taxon>Escalloniales</taxon>
        <taxon>Escalloniaceae</taxon>
        <taxon>Escallonia</taxon>
    </lineage>
</organism>
<evidence type="ECO:0000256" key="2">
    <source>
        <dbReference type="ARBA" id="ARBA00011073"/>
    </source>
</evidence>
<dbReference type="GO" id="GO:0005576">
    <property type="term" value="C:extracellular region"/>
    <property type="evidence" value="ECO:0007669"/>
    <property type="project" value="UniProtKB-SubCell"/>
</dbReference>
<evidence type="ECO:0000256" key="5">
    <source>
        <dbReference type="ARBA" id="ARBA00022729"/>
    </source>
</evidence>
<evidence type="ECO:0000256" key="7">
    <source>
        <dbReference type="ARBA" id="ARBA00022801"/>
    </source>
</evidence>
<reference evidence="17" key="1">
    <citation type="submission" date="2022-12" db="EMBL/GenBank/DDBJ databases">
        <title>Draft genome assemblies for two species of Escallonia (Escalloniales).</title>
        <authorList>
            <person name="Chanderbali A."/>
            <person name="Dervinis C."/>
            <person name="Anghel I."/>
            <person name="Soltis D."/>
            <person name="Soltis P."/>
            <person name="Zapata F."/>
        </authorList>
    </citation>
    <scope>NUCLEOTIDE SEQUENCE</scope>
    <source>
        <strain evidence="17">UCBG64.0493</strain>
        <tissue evidence="17">Leaf</tissue>
    </source>
</reference>
<dbReference type="InterPro" id="IPR001965">
    <property type="entry name" value="Znf_PHD"/>
</dbReference>
<dbReference type="InterPro" id="IPR041469">
    <property type="entry name" value="Subtilisin-like_FN3"/>
</dbReference>
<dbReference type="InterPro" id="IPR013083">
    <property type="entry name" value="Znf_RING/FYVE/PHD"/>
</dbReference>
<evidence type="ECO:0000256" key="3">
    <source>
        <dbReference type="ARBA" id="ARBA00022670"/>
    </source>
</evidence>
<protein>
    <submittedName>
        <fullName evidence="17">Uncharacterized protein</fullName>
    </submittedName>
</protein>
<dbReference type="PROSITE" id="PS00137">
    <property type="entry name" value="SUBTILASE_HIS"/>
    <property type="match status" value="1"/>
</dbReference>
<dbReference type="InterPro" id="IPR019787">
    <property type="entry name" value="Znf_PHD-finger"/>
</dbReference>
<keyword evidence="4" id="KW-0479">Metal-binding</keyword>
<dbReference type="GO" id="GO:0006508">
    <property type="term" value="P:proteolysis"/>
    <property type="evidence" value="ECO:0007669"/>
    <property type="project" value="UniProtKB-KW"/>
</dbReference>
<comment type="subcellular location">
    <subcellularLocation>
        <location evidence="1">Secreted</location>
    </subcellularLocation>
</comment>
<feature type="domain" description="PHD-type" evidence="15">
    <location>
        <begin position="138"/>
        <end position="189"/>
    </location>
</feature>
<feature type="active site" description="Charge relay system" evidence="11 13">
    <location>
        <position position="381"/>
    </location>
</feature>
<dbReference type="InterPro" id="IPR036852">
    <property type="entry name" value="Peptidase_S8/S53_dom_sf"/>
</dbReference>
<dbReference type="Pfam" id="PF05922">
    <property type="entry name" value="Inhibitor_I9"/>
    <property type="match status" value="1"/>
</dbReference>
<keyword evidence="6 12" id="KW-0863">Zinc-finger</keyword>
<dbReference type="SUPFAM" id="SSF52743">
    <property type="entry name" value="Subtilisin-like"/>
    <property type="match status" value="1"/>
</dbReference>
<dbReference type="InterPro" id="IPR045051">
    <property type="entry name" value="SBT"/>
</dbReference>
<dbReference type="Gene3D" id="3.30.40.10">
    <property type="entry name" value="Zinc/RING finger domain, C3HC4 (zinc finger)"/>
    <property type="match status" value="1"/>
</dbReference>
<dbReference type="InterPro" id="IPR043151">
    <property type="entry name" value="BAH_sf"/>
</dbReference>
<keyword evidence="7 13" id="KW-0378">Hydrolase</keyword>
<dbReference type="PROSITE" id="PS51892">
    <property type="entry name" value="SUBTILASE"/>
    <property type="match status" value="1"/>
</dbReference>
<keyword evidence="3 13" id="KW-0645">Protease</keyword>
<dbReference type="PROSITE" id="PS50016">
    <property type="entry name" value="ZF_PHD_2"/>
    <property type="match status" value="1"/>
</dbReference>
<dbReference type="PROSITE" id="PS00138">
    <property type="entry name" value="SUBTILASE_SER"/>
    <property type="match status" value="1"/>
</dbReference>
<dbReference type="CDD" id="cd04852">
    <property type="entry name" value="Peptidases_S8_3"/>
    <property type="match status" value="1"/>
</dbReference>
<evidence type="ECO:0000256" key="12">
    <source>
        <dbReference type="PROSITE-ProRule" id="PRU00146"/>
    </source>
</evidence>
<dbReference type="Gene3D" id="2.30.30.490">
    <property type="match status" value="1"/>
</dbReference>
<evidence type="ECO:0000313" key="18">
    <source>
        <dbReference type="Proteomes" id="UP001188597"/>
    </source>
</evidence>
<comment type="similarity">
    <text evidence="2 13 14">Belongs to the peptidase S8 family.</text>
</comment>
<gene>
    <name evidence="17" type="ORF">RJ639_006063</name>
</gene>
<keyword evidence="5" id="KW-0732">Signal</keyword>
<dbReference type="SMART" id="SM00439">
    <property type="entry name" value="BAH"/>
    <property type="match status" value="1"/>
</dbReference>
<dbReference type="InterPro" id="IPR034197">
    <property type="entry name" value="Peptidases_S8_3"/>
</dbReference>
<feature type="active site" description="Charge relay system" evidence="11 13">
    <location>
        <position position="755"/>
    </location>
</feature>
<dbReference type="InterPro" id="IPR000209">
    <property type="entry name" value="Peptidase_S8/S53_dom"/>
</dbReference>
<dbReference type="SMART" id="SM00249">
    <property type="entry name" value="PHD"/>
    <property type="match status" value="1"/>
</dbReference>
<dbReference type="AlphaFoldDB" id="A0AA88VX07"/>
<dbReference type="PANTHER" id="PTHR10795">
    <property type="entry name" value="PROPROTEIN CONVERTASE SUBTILISIN/KEXIN"/>
    <property type="match status" value="1"/>
</dbReference>
<dbReference type="Pfam" id="PF00082">
    <property type="entry name" value="Peptidase_S8"/>
    <property type="match status" value="1"/>
</dbReference>
<dbReference type="InterPro" id="IPR022398">
    <property type="entry name" value="Peptidase_S8_His-AS"/>
</dbReference>
<evidence type="ECO:0000256" key="11">
    <source>
        <dbReference type="PIRSR" id="PIRSR615500-1"/>
    </source>
</evidence>
<dbReference type="PRINTS" id="PR00723">
    <property type="entry name" value="SUBTILISIN"/>
</dbReference>
<dbReference type="Pfam" id="PF00628">
    <property type="entry name" value="PHD"/>
    <property type="match status" value="1"/>
</dbReference>
<dbReference type="GO" id="GO:0003682">
    <property type="term" value="F:chromatin binding"/>
    <property type="evidence" value="ECO:0007669"/>
    <property type="project" value="InterPro"/>
</dbReference>
<keyword evidence="18" id="KW-1185">Reference proteome</keyword>
<feature type="active site" description="Charge relay system" evidence="11 13">
    <location>
        <position position="456"/>
    </location>
</feature>
<dbReference type="InterPro" id="IPR011011">
    <property type="entry name" value="Znf_FYVE_PHD"/>
</dbReference>
<dbReference type="PROSITE" id="PS01359">
    <property type="entry name" value="ZF_PHD_1"/>
    <property type="match status" value="1"/>
</dbReference>
<evidence type="ECO:0000259" key="16">
    <source>
        <dbReference type="PROSITE" id="PS51038"/>
    </source>
</evidence>
<dbReference type="CDD" id="cd04714">
    <property type="entry name" value="BAH_BAHCC1"/>
    <property type="match status" value="1"/>
</dbReference>
<evidence type="ECO:0000259" key="15">
    <source>
        <dbReference type="PROSITE" id="PS50016"/>
    </source>
</evidence>
<dbReference type="PROSITE" id="PS00136">
    <property type="entry name" value="SUBTILASE_ASP"/>
    <property type="match status" value="1"/>
</dbReference>
<dbReference type="Pfam" id="PF17766">
    <property type="entry name" value="fn3_6"/>
    <property type="match status" value="1"/>
</dbReference>
<dbReference type="InterPro" id="IPR023827">
    <property type="entry name" value="Peptidase_S8_Asp-AS"/>
</dbReference>
<dbReference type="InterPro" id="IPR010259">
    <property type="entry name" value="S8pro/Inhibitor_I9"/>
</dbReference>
<accession>A0AA88VX07</accession>
<dbReference type="GO" id="GO:0004252">
    <property type="term" value="F:serine-type endopeptidase activity"/>
    <property type="evidence" value="ECO:0007669"/>
    <property type="project" value="UniProtKB-UniRule"/>
</dbReference>
<proteinExistence type="inferred from homology"/>
<keyword evidence="9" id="KW-0862">Zinc</keyword>
<evidence type="ECO:0000256" key="1">
    <source>
        <dbReference type="ARBA" id="ARBA00004613"/>
    </source>
</evidence>
<dbReference type="InterPro" id="IPR023828">
    <property type="entry name" value="Peptidase_S8_Ser-AS"/>
</dbReference>
<feature type="domain" description="BAH" evidence="16">
    <location>
        <begin position="21"/>
        <end position="136"/>
    </location>
</feature>
<evidence type="ECO:0000256" key="9">
    <source>
        <dbReference type="ARBA" id="ARBA00022833"/>
    </source>
</evidence>
<evidence type="ECO:0000256" key="6">
    <source>
        <dbReference type="ARBA" id="ARBA00022771"/>
    </source>
</evidence>
<dbReference type="InterPro" id="IPR015500">
    <property type="entry name" value="Peptidase_S8_subtilisin-rel"/>
</dbReference>
<evidence type="ECO:0000256" key="14">
    <source>
        <dbReference type="RuleBase" id="RU003355"/>
    </source>
</evidence>
<dbReference type="Proteomes" id="UP001188597">
    <property type="component" value="Unassembled WGS sequence"/>
</dbReference>
<keyword evidence="10" id="KW-0325">Glycoprotein</keyword>
<keyword evidence="8 13" id="KW-0720">Serine protease</keyword>
<evidence type="ECO:0000256" key="10">
    <source>
        <dbReference type="ARBA" id="ARBA00023180"/>
    </source>
</evidence>
<evidence type="ECO:0000256" key="8">
    <source>
        <dbReference type="ARBA" id="ARBA00022825"/>
    </source>
</evidence>
<dbReference type="EMBL" id="JAVXUP010001045">
    <property type="protein sequence ID" value="KAK3016797.1"/>
    <property type="molecule type" value="Genomic_DNA"/>
</dbReference>
<dbReference type="Gene3D" id="3.40.50.200">
    <property type="entry name" value="Peptidase S8/S53 domain"/>
    <property type="match status" value="2"/>
</dbReference>
<dbReference type="SUPFAM" id="SSF57903">
    <property type="entry name" value="FYVE/PHD zinc finger"/>
    <property type="match status" value="1"/>
</dbReference>
<evidence type="ECO:0000256" key="4">
    <source>
        <dbReference type="ARBA" id="ARBA00022723"/>
    </source>
</evidence>
<evidence type="ECO:0000256" key="13">
    <source>
        <dbReference type="PROSITE-ProRule" id="PRU01240"/>
    </source>
</evidence>
<dbReference type="InterPro" id="IPR019786">
    <property type="entry name" value="Zinc_finger_PHD-type_CS"/>
</dbReference>
<dbReference type="InterPro" id="IPR001025">
    <property type="entry name" value="BAH_dom"/>
</dbReference>
<evidence type="ECO:0000313" key="17">
    <source>
        <dbReference type="EMBL" id="KAK3016797.1"/>
    </source>
</evidence>
<comment type="caution">
    <text evidence="17">The sequence shown here is derived from an EMBL/GenBank/DDBJ whole genome shotgun (WGS) entry which is preliminary data.</text>
</comment>
<sequence>MAKTRPGKRDLDVYTIKGTNKVVRVGDCVLMRPSSTDTAPYVARVEKIEADNKSNIKVRVRWYYRPEESMGGRRQFHGAKELFLSDHYDVQSAHTIEGKCIVHSFKNYTKLENVAPEDYYCRFEYKASTGGFTPDRVAVYCKCEMPYNPDDLMVQCDGCKDWYHPACVDMSIEDAKKLDHFMCADCSCKDNIKKPERTFPASPLANGKVRYILTIFTSLRLDYSIFWIPLTATGAQAPEKIEKGHEVWRGATFLREADTWTSSQYVLLLLLLIFAISTAEERSIYLVLVEGDPVAFHQGSLPREKGAKFDPKRQVYEVSKAHAKHLVESHDQFLQSTLAKGSYSKLYSFKNIVNGFAVHTTPSQEGGDKNAGEGIVIGFIDTGINPLHPSFAYDMMDPPTSKLSNFSGACEGGPQFPATSCNGKIVSARFFSAGAQAATTLDASVDFLSPFDAVGHGSHVASTAAGNFGVPVVVNGFYYGRASGMAPRARIAVYKAIYPSLGTLADVVAAIDQATVDGVDVLTLSIGPDEPPEDTLTVLGTFDIFMLFARKAGVFVVQAAGNHGPSPYTVVSYSPWVVGVASCGTERTYPGTLVLGNGQKIAGVGLSGPSFGPGLFQYKLVLAKDAVKLNGTFPRTPQYVEECQYPEALDPLPCKIITQYYQQQTSRDRRGFVTNYGGKAAIGEGRSAAYMGRAPVVSRLSSRGPDFIDVARNPTDVLKPDILAPGHQIWAAWSPMSALDPILSGYSFALLSGTSMATPHIAGVAALIKQYNPSWTPSMIASAMSTTATKYDKSGEPIMAEGPGIYSLYPSTPFDFGAGLVNPTHATDPGLVFSSEYEDYMSFLCSLPNADPATIRTATGESCSHSFRIPSDLNMPSVTVSALVGSQSVRRSVKNVASKPETYLCAVLPPKGVMVDINPPWFTLAPQEIQDLELKLNVTQALDGFSHGEIVLTGSLNRILRIPLSVIPVSIS</sequence>
<dbReference type="Pfam" id="PF01426">
    <property type="entry name" value="BAH"/>
    <property type="match status" value="1"/>
</dbReference>